<keyword evidence="3" id="KW-1185">Reference proteome</keyword>
<comment type="caution">
    <text evidence="2">The sequence shown here is derived from an EMBL/GenBank/DDBJ whole genome shotgun (WGS) entry which is preliminary data.</text>
</comment>
<accession>A0A812K2J5</accession>
<evidence type="ECO:0000256" key="1">
    <source>
        <dbReference type="SAM" id="MobiDB-lite"/>
    </source>
</evidence>
<name>A0A812K2J5_SYMPI</name>
<gene>
    <name evidence="2" type="ORF">SPIL2461_LOCUS2791</name>
</gene>
<feature type="region of interest" description="Disordered" evidence="1">
    <location>
        <begin position="317"/>
        <end position="342"/>
    </location>
</feature>
<dbReference type="OrthoDB" id="444302at2759"/>
<organism evidence="2 3">
    <name type="scientific">Symbiodinium pilosum</name>
    <name type="common">Dinoflagellate</name>
    <dbReference type="NCBI Taxonomy" id="2952"/>
    <lineage>
        <taxon>Eukaryota</taxon>
        <taxon>Sar</taxon>
        <taxon>Alveolata</taxon>
        <taxon>Dinophyceae</taxon>
        <taxon>Suessiales</taxon>
        <taxon>Symbiodiniaceae</taxon>
        <taxon>Symbiodinium</taxon>
    </lineage>
</organism>
<reference evidence="2" key="1">
    <citation type="submission" date="2021-02" db="EMBL/GenBank/DDBJ databases">
        <authorList>
            <person name="Dougan E. K."/>
            <person name="Rhodes N."/>
            <person name="Thang M."/>
            <person name="Chan C."/>
        </authorList>
    </citation>
    <scope>NUCLEOTIDE SEQUENCE</scope>
</reference>
<dbReference type="AlphaFoldDB" id="A0A812K2J5"/>
<dbReference type="EMBL" id="CAJNIZ010003133">
    <property type="protein sequence ID" value="CAE7218994.1"/>
    <property type="molecule type" value="Genomic_DNA"/>
</dbReference>
<evidence type="ECO:0000313" key="3">
    <source>
        <dbReference type="Proteomes" id="UP000649617"/>
    </source>
</evidence>
<evidence type="ECO:0000313" key="2">
    <source>
        <dbReference type="EMBL" id="CAE7218994.1"/>
    </source>
</evidence>
<dbReference type="Proteomes" id="UP000649617">
    <property type="component" value="Unassembled WGS sequence"/>
</dbReference>
<sequence length="441" mass="48606">MTAAEKSYWQAEADKINEARQAVAATSLANREVEQESGLQASQIKRLNASRLQRTALDLADHPVWQKGLGIATHHAPLKPSLVVDLEGQQVEAETRRIFAYDPRIIKNPDKFPTFQRSCLWQHAGVCQLDPCFDAVRELVGQYDQTLQSKRLGNMLLLVQVRTGGVADGDSVWLLQGCVCRRPILRVMLRLWLREAGQVAPSVTNGAPKICTSQMLFLGLVRAHLSAHPEDVQLDHLRLQARVSWYPNFTCVHDESELVMRHGNATLAFWIEDAAFFSTTYKGHGEDAFPADLPGAAQVELDEALAAEQSLMKEQDDIPGAGVSNSSSSSCSRAPAPVPEPSARQACSRFQSSLGVQDVSRAQKNRLVCFLCESAIPKGSMKFSYARKLSKPPRSIHCTCVALIPSANLQPSVETLRKLAERTCDEPRAACRQALQDLCVV</sequence>
<protein>
    <submittedName>
        <fullName evidence="2">Uncharacterized protein</fullName>
    </submittedName>
</protein>
<proteinExistence type="predicted"/>